<dbReference type="GO" id="GO:0045944">
    <property type="term" value="P:positive regulation of transcription by RNA polymerase II"/>
    <property type="evidence" value="ECO:0007669"/>
    <property type="project" value="UniProtKB-ARBA"/>
</dbReference>
<dbReference type="GO" id="GO:0005667">
    <property type="term" value="C:transcription regulator complex"/>
    <property type="evidence" value="ECO:0007669"/>
    <property type="project" value="InterPro"/>
</dbReference>
<feature type="compositionally biased region" description="Pro residues" evidence="6">
    <location>
        <begin position="16"/>
        <end position="28"/>
    </location>
</feature>
<keyword evidence="1" id="KW-0677">Repeat</keyword>
<dbReference type="Proteomes" id="UP000653454">
    <property type="component" value="Unassembled WGS sequence"/>
</dbReference>
<dbReference type="Gene3D" id="4.10.280.10">
    <property type="entry name" value="Helix-loop-helix DNA-binding domain"/>
    <property type="match status" value="1"/>
</dbReference>
<dbReference type="GO" id="GO:0003700">
    <property type="term" value="F:DNA-binding transcription factor activity"/>
    <property type="evidence" value="ECO:0007669"/>
    <property type="project" value="InterPro"/>
</dbReference>
<evidence type="ECO:0000256" key="5">
    <source>
        <dbReference type="ARBA" id="ARBA00023242"/>
    </source>
</evidence>
<evidence type="ECO:0000256" key="4">
    <source>
        <dbReference type="ARBA" id="ARBA00023163"/>
    </source>
</evidence>
<dbReference type="InterPro" id="IPR000014">
    <property type="entry name" value="PAS"/>
</dbReference>
<reference evidence="9" key="1">
    <citation type="submission" date="2020-11" db="EMBL/GenBank/DDBJ databases">
        <authorList>
            <person name="Whiteford S."/>
        </authorList>
    </citation>
    <scope>NUCLEOTIDE SEQUENCE</scope>
</reference>
<comment type="caution">
    <text evidence="9">The sequence shown here is derived from an EMBL/GenBank/DDBJ whole genome shotgun (WGS) entry which is preliminary data.</text>
</comment>
<gene>
    <name evidence="9" type="ORF">PLXY2_LOCUS15211</name>
</gene>
<dbReference type="CDD" id="cd11391">
    <property type="entry name" value="bHLH_PAS"/>
    <property type="match status" value="1"/>
</dbReference>
<dbReference type="SMART" id="SM00091">
    <property type="entry name" value="PAS"/>
    <property type="match status" value="2"/>
</dbReference>
<feature type="region of interest" description="Disordered" evidence="6">
    <location>
        <begin position="512"/>
        <end position="544"/>
    </location>
</feature>
<dbReference type="InterPro" id="IPR050933">
    <property type="entry name" value="Circadian_TF"/>
</dbReference>
<dbReference type="SUPFAM" id="SSF47459">
    <property type="entry name" value="HLH, helix-loop-helix DNA-binding domain"/>
    <property type="match status" value="1"/>
</dbReference>
<evidence type="ECO:0000256" key="3">
    <source>
        <dbReference type="ARBA" id="ARBA00023125"/>
    </source>
</evidence>
<dbReference type="GO" id="GO:0005737">
    <property type="term" value="C:cytoplasm"/>
    <property type="evidence" value="ECO:0007669"/>
    <property type="project" value="InterPro"/>
</dbReference>
<dbReference type="PROSITE" id="PS50112">
    <property type="entry name" value="PAS"/>
    <property type="match status" value="2"/>
</dbReference>
<evidence type="ECO:0000313" key="9">
    <source>
        <dbReference type="EMBL" id="CAG9136953.1"/>
    </source>
</evidence>
<dbReference type="InterPro" id="IPR001067">
    <property type="entry name" value="Nuc_translocat"/>
</dbReference>
<dbReference type="PROSITE" id="PS50888">
    <property type="entry name" value="BHLH"/>
    <property type="match status" value="1"/>
</dbReference>
<keyword evidence="3" id="KW-0238">DNA-binding</keyword>
<dbReference type="InterPro" id="IPR035965">
    <property type="entry name" value="PAS-like_dom_sf"/>
</dbReference>
<dbReference type="GO" id="GO:0005634">
    <property type="term" value="C:nucleus"/>
    <property type="evidence" value="ECO:0007669"/>
    <property type="project" value="InterPro"/>
</dbReference>
<keyword evidence="5" id="KW-0539">Nucleus</keyword>
<feature type="domain" description="PAS" evidence="7">
    <location>
        <begin position="337"/>
        <end position="386"/>
    </location>
</feature>
<evidence type="ECO:0000256" key="2">
    <source>
        <dbReference type="ARBA" id="ARBA00023015"/>
    </source>
</evidence>
<dbReference type="Gene3D" id="3.30.450.20">
    <property type="entry name" value="PAS domain"/>
    <property type="match status" value="2"/>
</dbReference>
<dbReference type="PANTHER" id="PTHR23042">
    <property type="entry name" value="CIRCADIAN PROTEIN CLOCK/ARNT/BMAL/PAS"/>
    <property type="match status" value="1"/>
</dbReference>
<dbReference type="Pfam" id="PF00010">
    <property type="entry name" value="HLH"/>
    <property type="match status" value="1"/>
</dbReference>
<keyword evidence="4" id="KW-0804">Transcription</keyword>
<feature type="compositionally biased region" description="Low complexity" evidence="6">
    <location>
        <begin position="515"/>
        <end position="526"/>
    </location>
</feature>
<evidence type="ECO:0000313" key="10">
    <source>
        <dbReference type="Proteomes" id="UP000653454"/>
    </source>
</evidence>
<dbReference type="SUPFAM" id="SSF55785">
    <property type="entry name" value="PYP-like sensor domain (PAS domain)"/>
    <property type="match status" value="2"/>
</dbReference>
<evidence type="ECO:0000259" key="8">
    <source>
        <dbReference type="PROSITE" id="PS50888"/>
    </source>
</evidence>
<dbReference type="EMBL" id="CAJHNJ030000172">
    <property type="protein sequence ID" value="CAG9136953.1"/>
    <property type="molecule type" value="Genomic_DNA"/>
</dbReference>
<proteinExistence type="predicted"/>
<keyword evidence="2" id="KW-0805">Transcription regulation</keyword>
<evidence type="ECO:0000256" key="6">
    <source>
        <dbReference type="SAM" id="MobiDB-lite"/>
    </source>
</evidence>
<accession>A0A8S4G7D2</accession>
<dbReference type="Pfam" id="PF14598">
    <property type="entry name" value="PAS_11"/>
    <property type="match status" value="1"/>
</dbReference>
<organism evidence="9 10">
    <name type="scientific">Plutella xylostella</name>
    <name type="common">Diamondback moth</name>
    <name type="synonym">Plutella maculipennis</name>
    <dbReference type="NCBI Taxonomy" id="51655"/>
    <lineage>
        <taxon>Eukaryota</taxon>
        <taxon>Metazoa</taxon>
        <taxon>Ecdysozoa</taxon>
        <taxon>Arthropoda</taxon>
        <taxon>Hexapoda</taxon>
        <taxon>Insecta</taxon>
        <taxon>Pterygota</taxon>
        <taxon>Neoptera</taxon>
        <taxon>Endopterygota</taxon>
        <taxon>Lepidoptera</taxon>
        <taxon>Glossata</taxon>
        <taxon>Ditrysia</taxon>
        <taxon>Yponomeutoidea</taxon>
        <taxon>Plutellidae</taxon>
        <taxon>Plutella</taxon>
    </lineage>
</organism>
<dbReference type="SMART" id="SM00353">
    <property type="entry name" value="HLH"/>
    <property type="match status" value="1"/>
</dbReference>
<name>A0A8S4G7D2_PLUXY</name>
<keyword evidence="10" id="KW-1185">Reference proteome</keyword>
<dbReference type="GO" id="GO:0003677">
    <property type="term" value="F:DNA binding"/>
    <property type="evidence" value="ECO:0007669"/>
    <property type="project" value="UniProtKB-KW"/>
</dbReference>
<sequence>MSQNWTPLPQWLPSMPQYPPPPAPPAPADPYSYYPHTMPLYQPRPSSSNIPPQQLMQQQYYDQIAMPPPPMPRCDNPREIRNKAEKQRRDKLNQSISELAAMVPPVLAASRRIDKTGVLRLTAHYLRAHQHVFGDSIGQSTPDISGATALGLLKAMDGFLLTVTYKGLVVVASQNVQDYIGYTELELLGHPIMNVVHPDDREFLRQQLMPTTPNILGPNGELLVPDDPEAKAKIKQALANERRTFVIRLKKQTQRSEPAQYVQCVVEGSLRKSDRACRGYSRCCQMVRRARARGDNPCASGNDIVFIGLVRPYTASFGSERILETFVMEYHTRHSIDGEIVQSDQKISLITGYMKREVFGLNAMNFMHRDEVRYVLVALKETLTSAVYDNSKLMGESCYRLLTKNGEFIYLRTRGVLEVDKQLGTVKTFICSNTLVDQAQGEHLIKLMKEKYKASIAPLMEQVPQKPLLPNALPLEDPATLKEVIMNLVNSIPKPPPPRTAIRPRCRSCRPWRTASAAPSGRSPSSCQRKNSRDARKQMKGQETPVIKPVPKQNRAFKANMGLKNQDPFETAFMADTPFPFNADEDLVPKICDEIFRAAPPNGGGGGMGYGHQGYSMKRPNDDVDDGNTFKKKMCETTAFEEIFPEIQEKAVEEFDMSCIDGLLNDPGLDSALNILQAGGPDNEPIDPFSELLLEADFQELFENIDNQALDEAVGGAATF</sequence>
<dbReference type="CDD" id="cd00130">
    <property type="entry name" value="PAS"/>
    <property type="match status" value="2"/>
</dbReference>
<protein>
    <submittedName>
        <fullName evidence="9">(diamondback moth) hypothetical protein</fullName>
    </submittedName>
</protein>
<feature type="region of interest" description="Disordered" evidence="6">
    <location>
        <begin position="1"/>
        <end position="30"/>
    </location>
</feature>
<feature type="domain" description="BHLH" evidence="8">
    <location>
        <begin position="76"/>
        <end position="129"/>
    </location>
</feature>
<dbReference type="PRINTS" id="PR00785">
    <property type="entry name" value="NCTRNSLOCATR"/>
</dbReference>
<dbReference type="AlphaFoldDB" id="A0A8S4G7D2"/>
<evidence type="ECO:0000256" key="1">
    <source>
        <dbReference type="ARBA" id="ARBA00022737"/>
    </source>
</evidence>
<dbReference type="GO" id="GO:0046983">
    <property type="term" value="F:protein dimerization activity"/>
    <property type="evidence" value="ECO:0007669"/>
    <property type="project" value="InterPro"/>
</dbReference>
<dbReference type="InterPro" id="IPR036638">
    <property type="entry name" value="HLH_DNA-bd_sf"/>
</dbReference>
<dbReference type="InterPro" id="IPR011598">
    <property type="entry name" value="bHLH_dom"/>
</dbReference>
<evidence type="ECO:0000259" key="7">
    <source>
        <dbReference type="PROSITE" id="PS50112"/>
    </source>
</evidence>
<feature type="domain" description="PAS" evidence="7">
    <location>
        <begin position="152"/>
        <end position="208"/>
    </location>
</feature>